<feature type="domain" description="Peptidase S1" evidence="9">
    <location>
        <begin position="112"/>
        <end position="363"/>
    </location>
</feature>
<evidence type="ECO:0000256" key="2">
    <source>
        <dbReference type="ARBA" id="ARBA00022670"/>
    </source>
</evidence>
<dbReference type="InterPro" id="IPR050430">
    <property type="entry name" value="Peptidase_S1"/>
</dbReference>
<dbReference type="PANTHER" id="PTHR24276:SF91">
    <property type="entry name" value="AT26814P-RELATED"/>
    <property type="match status" value="1"/>
</dbReference>
<name>A0AAV2QDH1_MEGNR</name>
<protein>
    <recommendedName>
        <fullName evidence="13">ShKT domain-containing protein</fullName>
    </recommendedName>
</protein>
<dbReference type="GO" id="GO:0006508">
    <property type="term" value="P:proteolysis"/>
    <property type="evidence" value="ECO:0007669"/>
    <property type="project" value="UniProtKB-KW"/>
</dbReference>
<evidence type="ECO:0000256" key="6">
    <source>
        <dbReference type="PROSITE-ProRule" id="PRU01005"/>
    </source>
</evidence>
<reference evidence="11 12" key="1">
    <citation type="submission" date="2024-05" db="EMBL/GenBank/DDBJ databases">
        <authorList>
            <person name="Wallberg A."/>
        </authorList>
    </citation>
    <scope>NUCLEOTIDE SEQUENCE [LARGE SCALE GENOMIC DNA]</scope>
</reference>
<dbReference type="PROSITE" id="PS00134">
    <property type="entry name" value="TRYPSIN_HIS"/>
    <property type="match status" value="1"/>
</dbReference>
<evidence type="ECO:0000256" key="5">
    <source>
        <dbReference type="ARBA" id="ARBA00023157"/>
    </source>
</evidence>
<keyword evidence="3 7" id="KW-0378">Hydrolase</keyword>
<comment type="caution">
    <text evidence="6">Lacks conserved residue(s) required for the propagation of feature annotation.</text>
</comment>
<keyword evidence="8" id="KW-0812">Transmembrane</keyword>
<evidence type="ECO:0000313" key="11">
    <source>
        <dbReference type="EMBL" id="CAL4077451.1"/>
    </source>
</evidence>
<dbReference type="Gene3D" id="1.10.10.1940">
    <property type="match status" value="1"/>
</dbReference>
<dbReference type="PROSITE" id="PS51670">
    <property type="entry name" value="SHKT"/>
    <property type="match status" value="1"/>
</dbReference>
<dbReference type="InterPro" id="IPR001314">
    <property type="entry name" value="Peptidase_S1A"/>
</dbReference>
<dbReference type="CDD" id="cd00190">
    <property type="entry name" value="Tryp_SPc"/>
    <property type="match status" value="1"/>
</dbReference>
<evidence type="ECO:0000256" key="8">
    <source>
        <dbReference type="SAM" id="Phobius"/>
    </source>
</evidence>
<comment type="similarity">
    <text evidence="1">Belongs to the peptidase S1 family.</text>
</comment>
<organism evidence="11 12">
    <name type="scientific">Meganyctiphanes norvegica</name>
    <name type="common">Northern krill</name>
    <name type="synonym">Thysanopoda norvegica</name>
    <dbReference type="NCBI Taxonomy" id="48144"/>
    <lineage>
        <taxon>Eukaryota</taxon>
        <taxon>Metazoa</taxon>
        <taxon>Ecdysozoa</taxon>
        <taxon>Arthropoda</taxon>
        <taxon>Crustacea</taxon>
        <taxon>Multicrustacea</taxon>
        <taxon>Malacostraca</taxon>
        <taxon>Eumalacostraca</taxon>
        <taxon>Eucarida</taxon>
        <taxon>Euphausiacea</taxon>
        <taxon>Euphausiidae</taxon>
        <taxon>Meganyctiphanes</taxon>
    </lineage>
</organism>
<accession>A0AAV2QDH1</accession>
<dbReference type="InterPro" id="IPR003582">
    <property type="entry name" value="ShKT_dom"/>
</dbReference>
<dbReference type="InterPro" id="IPR009003">
    <property type="entry name" value="Peptidase_S1_PA"/>
</dbReference>
<sequence length="401" mass="45238">EFDKAPYCVSTTMFRRSTGLVTIMVVMLVFALAIQALAEIYDVEDFNQDNSKFSLQSLPEFEYQKDPKEDMVDFNLQDQAESEILEDWEKNITDFIIQTHTDNETHGDRTRIIGGIYSSAMDYPWQVYVRSGWGNIYYPCGGSVISRTWIMSAAHCFFTPVQNRNRVTQTTVKWIALYAGATKISELYKDTNVQKNSFNENDIKSKKHLFIHHKFRLSHLMIMMLQSSNSKTTLIYTLAVKPIPLATSSNLNDGQQLKVAGWGRTADNGMLSNHLKSTFVFLYSKMACKQTWKGQGVPITDNMLCQKRTQSNTCIGDSGGALVGNRVQIGIVSFAHKSSCVSNFPSVITDVAKVKNWIQNTMSGTCKDNNKYCATWMKLGYCTGKYEAIVKPRCPKSCGVC</sequence>
<dbReference type="InterPro" id="IPR001254">
    <property type="entry name" value="Trypsin_dom"/>
</dbReference>
<dbReference type="PROSITE" id="PS00135">
    <property type="entry name" value="TRYPSIN_SER"/>
    <property type="match status" value="1"/>
</dbReference>
<evidence type="ECO:0000256" key="3">
    <source>
        <dbReference type="ARBA" id="ARBA00022801"/>
    </source>
</evidence>
<evidence type="ECO:0000256" key="7">
    <source>
        <dbReference type="RuleBase" id="RU363034"/>
    </source>
</evidence>
<keyword evidence="5" id="KW-1015">Disulfide bond</keyword>
<dbReference type="AlphaFoldDB" id="A0AAV2QDH1"/>
<evidence type="ECO:0000259" key="9">
    <source>
        <dbReference type="PROSITE" id="PS50240"/>
    </source>
</evidence>
<dbReference type="PANTHER" id="PTHR24276">
    <property type="entry name" value="POLYSERASE-RELATED"/>
    <property type="match status" value="1"/>
</dbReference>
<keyword evidence="4 7" id="KW-0720">Serine protease</keyword>
<dbReference type="Gene3D" id="2.40.10.10">
    <property type="entry name" value="Trypsin-like serine proteases"/>
    <property type="match status" value="1"/>
</dbReference>
<evidence type="ECO:0000256" key="4">
    <source>
        <dbReference type="ARBA" id="ARBA00022825"/>
    </source>
</evidence>
<dbReference type="Proteomes" id="UP001497623">
    <property type="component" value="Unassembled WGS sequence"/>
</dbReference>
<evidence type="ECO:0000313" key="12">
    <source>
        <dbReference type="Proteomes" id="UP001497623"/>
    </source>
</evidence>
<keyword evidence="8" id="KW-0472">Membrane</keyword>
<dbReference type="Pfam" id="PF01549">
    <property type="entry name" value="ShK"/>
    <property type="match status" value="1"/>
</dbReference>
<dbReference type="Pfam" id="PF00089">
    <property type="entry name" value="Trypsin"/>
    <property type="match status" value="1"/>
</dbReference>
<feature type="non-terminal residue" evidence="11">
    <location>
        <position position="1"/>
    </location>
</feature>
<dbReference type="PROSITE" id="PS50240">
    <property type="entry name" value="TRYPSIN_DOM"/>
    <property type="match status" value="1"/>
</dbReference>
<evidence type="ECO:0008006" key="13">
    <source>
        <dbReference type="Google" id="ProtNLM"/>
    </source>
</evidence>
<proteinExistence type="inferred from homology"/>
<dbReference type="InterPro" id="IPR043504">
    <property type="entry name" value="Peptidase_S1_PA_chymotrypsin"/>
</dbReference>
<keyword evidence="12" id="KW-1185">Reference proteome</keyword>
<dbReference type="InterPro" id="IPR033116">
    <property type="entry name" value="TRYPSIN_SER"/>
</dbReference>
<dbReference type="EMBL" id="CAXKWB010005240">
    <property type="protein sequence ID" value="CAL4077451.1"/>
    <property type="molecule type" value="Genomic_DNA"/>
</dbReference>
<evidence type="ECO:0000256" key="1">
    <source>
        <dbReference type="ARBA" id="ARBA00007664"/>
    </source>
</evidence>
<comment type="caution">
    <text evidence="11">The sequence shown here is derived from an EMBL/GenBank/DDBJ whole genome shotgun (WGS) entry which is preliminary data.</text>
</comment>
<dbReference type="SMART" id="SM00020">
    <property type="entry name" value="Tryp_SPc"/>
    <property type="match status" value="1"/>
</dbReference>
<gene>
    <name evidence="11" type="ORF">MNOR_LOCUS10406</name>
</gene>
<keyword evidence="2 7" id="KW-0645">Protease</keyword>
<feature type="transmembrane region" description="Helical" evidence="8">
    <location>
        <begin position="20"/>
        <end position="38"/>
    </location>
</feature>
<evidence type="ECO:0000259" key="10">
    <source>
        <dbReference type="PROSITE" id="PS51670"/>
    </source>
</evidence>
<dbReference type="InterPro" id="IPR018114">
    <property type="entry name" value="TRYPSIN_HIS"/>
</dbReference>
<dbReference type="PRINTS" id="PR00722">
    <property type="entry name" value="CHYMOTRYPSIN"/>
</dbReference>
<dbReference type="SUPFAM" id="SSF50494">
    <property type="entry name" value="Trypsin-like serine proteases"/>
    <property type="match status" value="1"/>
</dbReference>
<keyword evidence="8" id="KW-1133">Transmembrane helix</keyword>
<feature type="domain" description="ShKT" evidence="10">
    <location>
        <begin position="366"/>
        <end position="401"/>
    </location>
</feature>
<dbReference type="GO" id="GO:0004252">
    <property type="term" value="F:serine-type endopeptidase activity"/>
    <property type="evidence" value="ECO:0007669"/>
    <property type="project" value="InterPro"/>
</dbReference>